<keyword evidence="2" id="KW-0540">Nuclease</keyword>
<dbReference type="CDD" id="cd06260">
    <property type="entry name" value="DUF820-like"/>
    <property type="match status" value="1"/>
</dbReference>
<proteinExistence type="predicted"/>
<dbReference type="EMBL" id="CP157355">
    <property type="protein sequence ID" value="XBM01836.1"/>
    <property type="molecule type" value="Genomic_DNA"/>
</dbReference>
<gene>
    <name evidence="2" type="ORF">ABHF33_06085</name>
</gene>
<sequence>MGYAQTESKITAEQYLAHESLSEERHEYYDGLVYAMTGGTSAHNTLALNLHRALYPHLKGSSCRAYVNDMRLQVATANCYFYPDLVITCEPVQAKTTTLESAKVIAEVLSPSTSSYDLGKKFAIYRQLDSLQEYVLIDGESRYVQVYRRTDNGEWIFKGYTPEETLHLASIDFSVTLADLYDDTGIEA</sequence>
<dbReference type="Gene3D" id="3.90.1570.10">
    <property type="entry name" value="tt1808, chain A"/>
    <property type="match status" value="1"/>
</dbReference>
<dbReference type="GO" id="GO:0004519">
    <property type="term" value="F:endonuclease activity"/>
    <property type="evidence" value="ECO:0007669"/>
    <property type="project" value="UniProtKB-KW"/>
</dbReference>
<protein>
    <submittedName>
        <fullName evidence="2">Uma2 family endonuclease</fullName>
    </submittedName>
</protein>
<dbReference type="PANTHER" id="PTHR36558:SF1">
    <property type="entry name" value="RESTRICTION ENDONUCLEASE DOMAIN-CONTAINING PROTEIN-RELATED"/>
    <property type="match status" value="1"/>
</dbReference>
<keyword evidence="2" id="KW-0255">Endonuclease</keyword>
<dbReference type="KEGG" id="cmav:ABHF33_06085"/>
<dbReference type="RefSeq" id="WP_348946077.1">
    <property type="nucleotide sequence ID" value="NZ_CP157355.1"/>
</dbReference>
<keyword evidence="2" id="KW-0378">Hydrolase</keyword>
<dbReference type="InterPro" id="IPR011335">
    <property type="entry name" value="Restrct_endonuc-II-like"/>
</dbReference>
<reference evidence="2" key="1">
    <citation type="submission" date="2024-05" db="EMBL/GenBank/DDBJ databases">
        <authorList>
            <person name="Yang L."/>
            <person name="Pan L."/>
        </authorList>
    </citation>
    <scope>NUCLEOTIDE SEQUENCE</scope>
    <source>
        <strain evidence="2">FCG-7</strain>
    </source>
</reference>
<name>A0AAU7FCA1_9NEIS</name>
<dbReference type="AlphaFoldDB" id="A0AAU7FCA1"/>
<dbReference type="PANTHER" id="PTHR36558">
    <property type="entry name" value="GLR1098 PROTEIN"/>
    <property type="match status" value="1"/>
</dbReference>
<dbReference type="SUPFAM" id="SSF52980">
    <property type="entry name" value="Restriction endonuclease-like"/>
    <property type="match status" value="1"/>
</dbReference>
<dbReference type="InterPro" id="IPR012296">
    <property type="entry name" value="Nuclease_put_TT1808"/>
</dbReference>
<organism evidence="2">
    <name type="scientific">Chitinibacter mangrovi</name>
    <dbReference type="NCBI Taxonomy" id="3153927"/>
    <lineage>
        <taxon>Bacteria</taxon>
        <taxon>Pseudomonadati</taxon>
        <taxon>Pseudomonadota</taxon>
        <taxon>Betaproteobacteria</taxon>
        <taxon>Neisseriales</taxon>
        <taxon>Chitinibacteraceae</taxon>
        <taxon>Chitinibacter</taxon>
    </lineage>
</organism>
<dbReference type="InterPro" id="IPR008538">
    <property type="entry name" value="Uma2"/>
</dbReference>
<evidence type="ECO:0000259" key="1">
    <source>
        <dbReference type="Pfam" id="PF05685"/>
    </source>
</evidence>
<feature type="domain" description="Putative restriction endonuclease" evidence="1">
    <location>
        <begin position="13"/>
        <end position="171"/>
    </location>
</feature>
<accession>A0AAU7FCA1</accession>
<evidence type="ECO:0000313" key="2">
    <source>
        <dbReference type="EMBL" id="XBM01836.1"/>
    </source>
</evidence>
<dbReference type="Pfam" id="PF05685">
    <property type="entry name" value="Uma2"/>
    <property type="match status" value="1"/>
</dbReference>